<comment type="caution">
    <text evidence="1">The sequence shown here is derived from an EMBL/GenBank/DDBJ whole genome shotgun (WGS) entry which is preliminary data.</text>
</comment>
<dbReference type="CDD" id="cd19958">
    <property type="entry name" value="pyocin_knob"/>
    <property type="match status" value="1"/>
</dbReference>
<reference evidence="1 2" key="1">
    <citation type="submission" date="2016-07" db="EMBL/GenBank/DDBJ databases">
        <title>Bacillus oceanisediminis whole genome.</title>
        <authorList>
            <person name="Pal Y."/>
            <person name="Verma A."/>
            <person name="Mual P."/>
            <person name="Srinivasan K."/>
        </authorList>
    </citation>
    <scope>NUCLEOTIDE SEQUENCE [LARGE SCALE GENOMIC DNA]</scope>
    <source>
        <strain evidence="1 2">Bhandara28</strain>
    </source>
</reference>
<dbReference type="InterPro" id="IPR011330">
    <property type="entry name" value="Glyco_hydro/deAcase_b/a-brl"/>
</dbReference>
<dbReference type="SUPFAM" id="SSF88713">
    <property type="entry name" value="Glycoside hydrolase/deacetylase"/>
    <property type="match status" value="1"/>
</dbReference>
<protein>
    <submittedName>
        <fullName evidence="1">Uncharacterized protein</fullName>
    </submittedName>
</protein>
<evidence type="ECO:0000313" key="2">
    <source>
        <dbReference type="Proteomes" id="UP000180194"/>
    </source>
</evidence>
<dbReference type="Proteomes" id="UP000180194">
    <property type="component" value="Unassembled WGS sequence"/>
</dbReference>
<dbReference type="EMBL" id="MBRJ01000051">
    <property type="protein sequence ID" value="OHX42360.1"/>
    <property type="molecule type" value="Genomic_DNA"/>
</dbReference>
<sequence length="309" mass="34927">MRLSRDWLQKNGFNADVIVYPFGGRDGVTMDIARQYYEAGVYIDNGQRLNATPISTYDLQRVYFNDAPGDTGQVQRCKDKIDEAVLNNSWIIIGMHCHYDAFTPANLIEVIQYAKSKGIEIVTMKRGLELYANVLELPDFVVDAKGTLISNKLGRMQKMISNADNVTPLSSFPVDSFSYRVYNNSAATTAGFPENKAGTLLTFRAVSDDYGYQNYILSATNTKYSRVWINSTLSWTSWEKDTVPTTSPQLSTNIVDIQKMERITHLQQVPTNLFQQAVGVTGMYQRKSCLLHIKHFYFKTTTPAICIQV</sequence>
<accession>A0ABX3CLL5</accession>
<proteinExistence type="predicted"/>
<keyword evidence="2" id="KW-1185">Reference proteome</keyword>
<organism evidence="1 2">
    <name type="scientific">Cytobacillus oceanisediminis</name>
    <dbReference type="NCBI Taxonomy" id="665099"/>
    <lineage>
        <taxon>Bacteria</taxon>
        <taxon>Bacillati</taxon>
        <taxon>Bacillota</taxon>
        <taxon>Bacilli</taxon>
        <taxon>Bacillales</taxon>
        <taxon>Bacillaceae</taxon>
        <taxon>Cytobacillus</taxon>
    </lineage>
</organism>
<gene>
    <name evidence="1" type="ORF">BBV17_27570</name>
</gene>
<name>A0ABX3CLL5_9BACI</name>
<evidence type="ECO:0000313" key="1">
    <source>
        <dbReference type="EMBL" id="OHX42360.1"/>
    </source>
</evidence>
<dbReference type="Gene3D" id="3.20.20.370">
    <property type="entry name" value="Glycoside hydrolase/deacetylase"/>
    <property type="match status" value="1"/>
</dbReference>